<feature type="domain" description="L,D-TPase catalytic" evidence="10">
    <location>
        <begin position="42"/>
        <end position="152"/>
    </location>
</feature>
<evidence type="ECO:0000313" key="12">
    <source>
        <dbReference type="Proteomes" id="UP000295325"/>
    </source>
</evidence>
<dbReference type="PANTHER" id="PTHR30582">
    <property type="entry name" value="L,D-TRANSPEPTIDASE"/>
    <property type="match status" value="1"/>
</dbReference>
<dbReference type="Gene3D" id="1.10.101.10">
    <property type="entry name" value="PGBD-like superfamily/PGBD"/>
    <property type="match status" value="1"/>
</dbReference>
<comment type="caution">
    <text evidence="11">The sequence shown here is derived from an EMBL/GenBank/DDBJ whole genome shotgun (WGS) entry which is preliminary data.</text>
</comment>
<comment type="similarity">
    <text evidence="2">Belongs to the YkuD family.</text>
</comment>
<keyword evidence="8 9" id="KW-0961">Cell wall biogenesis/degradation</keyword>
<evidence type="ECO:0000256" key="3">
    <source>
        <dbReference type="ARBA" id="ARBA00022676"/>
    </source>
</evidence>
<protein>
    <submittedName>
        <fullName evidence="11">L,D-transpeptidase-like protein</fullName>
    </submittedName>
</protein>
<dbReference type="InterPro" id="IPR002477">
    <property type="entry name" value="Peptidoglycan-bd-like"/>
</dbReference>
<evidence type="ECO:0000256" key="5">
    <source>
        <dbReference type="ARBA" id="ARBA00022801"/>
    </source>
</evidence>
<dbReference type="InterPro" id="IPR038063">
    <property type="entry name" value="Transpep_catalytic_dom"/>
</dbReference>
<reference evidence="11 12" key="1">
    <citation type="submission" date="2019-03" db="EMBL/GenBank/DDBJ databases">
        <title>Genomic Encyclopedia of Type Strains, Phase IV (KMG-IV): sequencing the most valuable type-strain genomes for metagenomic binning, comparative biology and taxonomic classification.</title>
        <authorList>
            <person name="Goeker M."/>
        </authorList>
    </citation>
    <scope>NUCLEOTIDE SEQUENCE [LARGE SCALE GENOMIC DNA]</scope>
    <source>
        <strain evidence="11 12">DSM 24455</strain>
    </source>
</reference>
<dbReference type="InterPro" id="IPR036365">
    <property type="entry name" value="PGBD-like_sf"/>
</dbReference>
<dbReference type="InterPro" id="IPR005490">
    <property type="entry name" value="LD_TPept_cat_dom"/>
</dbReference>
<dbReference type="GO" id="GO:0005576">
    <property type="term" value="C:extracellular region"/>
    <property type="evidence" value="ECO:0007669"/>
    <property type="project" value="TreeGrafter"/>
</dbReference>
<dbReference type="InterPro" id="IPR036366">
    <property type="entry name" value="PGBDSf"/>
</dbReference>
<dbReference type="Pfam" id="PF03734">
    <property type="entry name" value="YkuD"/>
    <property type="match status" value="1"/>
</dbReference>
<feature type="active site" description="Proton donor/acceptor" evidence="9">
    <location>
        <position position="112"/>
    </location>
</feature>
<dbReference type="GO" id="GO:0018104">
    <property type="term" value="P:peptidoglycan-protein cross-linking"/>
    <property type="evidence" value="ECO:0007669"/>
    <property type="project" value="TreeGrafter"/>
</dbReference>
<evidence type="ECO:0000259" key="10">
    <source>
        <dbReference type="PROSITE" id="PS52029"/>
    </source>
</evidence>
<keyword evidence="6 9" id="KW-0133">Cell shape</keyword>
<evidence type="ECO:0000256" key="2">
    <source>
        <dbReference type="ARBA" id="ARBA00005992"/>
    </source>
</evidence>
<evidence type="ECO:0000256" key="7">
    <source>
        <dbReference type="ARBA" id="ARBA00022984"/>
    </source>
</evidence>
<dbReference type="InterPro" id="IPR050979">
    <property type="entry name" value="LD-transpeptidase"/>
</dbReference>
<dbReference type="GO" id="GO:0071555">
    <property type="term" value="P:cell wall organization"/>
    <property type="evidence" value="ECO:0007669"/>
    <property type="project" value="UniProtKB-UniRule"/>
</dbReference>
<dbReference type="GO" id="GO:0008360">
    <property type="term" value="P:regulation of cell shape"/>
    <property type="evidence" value="ECO:0007669"/>
    <property type="project" value="UniProtKB-UniRule"/>
</dbReference>
<accession>A0A4R7KAX0</accession>
<evidence type="ECO:0000256" key="8">
    <source>
        <dbReference type="ARBA" id="ARBA00023316"/>
    </source>
</evidence>
<dbReference type="Gene3D" id="2.40.440.10">
    <property type="entry name" value="L,D-transpeptidase catalytic domain-like"/>
    <property type="match status" value="1"/>
</dbReference>
<evidence type="ECO:0000256" key="4">
    <source>
        <dbReference type="ARBA" id="ARBA00022679"/>
    </source>
</evidence>
<name>A0A4R7KAX0_9CLOT</name>
<dbReference type="GO" id="GO:0016757">
    <property type="term" value="F:glycosyltransferase activity"/>
    <property type="evidence" value="ECO:0007669"/>
    <property type="project" value="UniProtKB-KW"/>
</dbReference>
<keyword evidence="7 9" id="KW-0573">Peptidoglycan synthesis</keyword>
<keyword evidence="4" id="KW-0808">Transferase</keyword>
<dbReference type="PANTHER" id="PTHR30582:SF24">
    <property type="entry name" value="L,D-TRANSPEPTIDASE ERFK_SRFK-RELATED"/>
    <property type="match status" value="1"/>
</dbReference>
<dbReference type="PROSITE" id="PS52029">
    <property type="entry name" value="LD_TPASE"/>
    <property type="match status" value="1"/>
</dbReference>
<sequence length="233" mass="25922">MKKIIFILIVAILTFILVYLCYTAFEGYSTSSRISMINKNRYSIFIDITESKLYLIDISTGKSVKSYPIASGKSSTPSPLGTWKIISKGDWGKGFGGEWLGLNVPWGTYGIHGTNRPGSIGYAVSHGCIRMFNKDVEELSKFVGYGTTVVIYGGPYGPFGNGFRVIKPGCSGADVYEVQKIMKNRGYYPYAVDGIYGEGMKRYVIKFRVDNHLSLTHDINGEFYKALGIRLMD</sequence>
<dbReference type="Proteomes" id="UP000295325">
    <property type="component" value="Unassembled WGS sequence"/>
</dbReference>
<keyword evidence="5" id="KW-0378">Hydrolase</keyword>
<evidence type="ECO:0000313" key="11">
    <source>
        <dbReference type="EMBL" id="TDT52033.1"/>
    </source>
</evidence>
<comment type="pathway">
    <text evidence="1 9">Cell wall biogenesis; peptidoglycan biosynthesis.</text>
</comment>
<keyword evidence="12" id="KW-1185">Reference proteome</keyword>
<feature type="active site" description="Nucleophile" evidence="9">
    <location>
        <position position="128"/>
    </location>
</feature>
<dbReference type="Pfam" id="PF01471">
    <property type="entry name" value="PG_binding_1"/>
    <property type="match status" value="1"/>
</dbReference>
<dbReference type="CDD" id="cd16913">
    <property type="entry name" value="YkuD_like"/>
    <property type="match status" value="1"/>
</dbReference>
<evidence type="ECO:0000256" key="9">
    <source>
        <dbReference type="PROSITE-ProRule" id="PRU01373"/>
    </source>
</evidence>
<dbReference type="SUPFAM" id="SSF141523">
    <property type="entry name" value="L,D-transpeptidase catalytic domain-like"/>
    <property type="match status" value="1"/>
</dbReference>
<gene>
    <name evidence="11" type="ORF">EDD71_11413</name>
</gene>
<dbReference type="GO" id="GO:0071972">
    <property type="term" value="F:peptidoglycan L,D-transpeptidase activity"/>
    <property type="evidence" value="ECO:0007669"/>
    <property type="project" value="TreeGrafter"/>
</dbReference>
<evidence type="ECO:0000256" key="6">
    <source>
        <dbReference type="ARBA" id="ARBA00022960"/>
    </source>
</evidence>
<dbReference type="EMBL" id="SOAZ01000014">
    <property type="protein sequence ID" value="TDT52033.1"/>
    <property type="molecule type" value="Genomic_DNA"/>
</dbReference>
<organism evidence="11 12">
    <name type="scientific">Fonticella tunisiensis</name>
    <dbReference type="NCBI Taxonomy" id="1096341"/>
    <lineage>
        <taxon>Bacteria</taxon>
        <taxon>Bacillati</taxon>
        <taxon>Bacillota</taxon>
        <taxon>Clostridia</taxon>
        <taxon>Eubacteriales</taxon>
        <taxon>Clostridiaceae</taxon>
        <taxon>Fonticella</taxon>
    </lineage>
</organism>
<dbReference type="UniPathway" id="UPA00219"/>
<proteinExistence type="inferred from homology"/>
<keyword evidence="3" id="KW-0328">Glycosyltransferase</keyword>
<evidence type="ECO:0000256" key="1">
    <source>
        <dbReference type="ARBA" id="ARBA00004752"/>
    </source>
</evidence>
<dbReference type="SUPFAM" id="SSF47090">
    <property type="entry name" value="PGBD-like"/>
    <property type="match status" value="1"/>
</dbReference>
<dbReference type="AlphaFoldDB" id="A0A4R7KAX0"/>